<dbReference type="PANTHER" id="PTHR31286">
    <property type="entry name" value="GLYCINE-RICH CELL WALL STRUCTURAL PROTEIN 1.8-LIKE"/>
    <property type="match status" value="1"/>
</dbReference>
<evidence type="ECO:0000313" key="3">
    <source>
        <dbReference type="Proteomes" id="UP001371456"/>
    </source>
</evidence>
<proteinExistence type="predicted"/>
<accession>A0AAN8TCN3</accession>
<organism evidence="2 3">
    <name type="scientific">Solanum bulbocastanum</name>
    <name type="common">Wild potato</name>
    <dbReference type="NCBI Taxonomy" id="147425"/>
    <lineage>
        <taxon>Eukaryota</taxon>
        <taxon>Viridiplantae</taxon>
        <taxon>Streptophyta</taxon>
        <taxon>Embryophyta</taxon>
        <taxon>Tracheophyta</taxon>
        <taxon>Spermatophyta</taxon>
        <taxon>Magnoliopsida</taxon>
        <taxon>eudicotyledons</taxon>
        <taxon>Gunneridae</taxon>
        <taxon>Pentapetalae</taxon>
        <taxon>asterids</taxon>
        <taxon>lamiids</taxon>
        <taxon>Solanales</taxon>
        <taxon>Solanaceae</taxon>
        <taxon>Solanoideae</taxon>
        <taxon>Solaneae</taxon>
        <taxon>Solanum</taxon>
    </lineage>
</organism>
<dbReference type="EMBL" id="JBANQN010000007">
    <property type="protein sequence ID" value="KAK6784159.1"/>
    <property type="molecule type" value="Genomic_DNA"/>
</dbReference>
<feature type="compositionally biased region" description="Basic and acidic residues" evidence="1">
    <location>
        <begin position="299"/>
        <end position="319"/>
    </location>
</feature>
<evidence type="ECO:0000313" key="2">
    <source>
        <dbReference type="EMBL" id="KAK6784159.1"/>
    </source>
</evidence>
<dbReference type="AlphaFoldDB" id="A0AAN8TCN3"/>
<keyword evidence="3" id="KW-1185">Reference proteome</keyword>
<dbReference type="PANTHER" id="PTHR31286:SF79">
    <property type="entry name" value="N-6 ADENINE-SPECIFIC DNA METHYLASE"/>
    <property type="match status" value="1"/>
</dbReference>
<sequence>MRPFIYDANFKESEETTKATTWISFLDLLPTFFVKEVLFSLASVVGKPLKLDLAMINKTQPSCARVKVQVDLLAEKPEVVQMQFEDQNTIENRVVTVIQYDSLPAYCMKCKIQGHGEDECRVLHPELVQKCFTKKVEELMTAKGLERKESNENINSFAVLNQNVLREEEVVKVEVDNHKQIDGLVDTKVENTPRIADKTEEKLEFEEKEDEEIIEVCGKEDGVVIVYTGDIMLLNGRVNSVVQRGEEKDEGTSQNQLGALVQGEIEEDHNLKKLAVVCPKSQPVQTLHEILSHQGAMKVQDKGCKQNSDVEDRDEKENLQVENMVFNEAGEK</sequence>
<dbReference type="Proteomes" id="UP001371456">
    <property type="component" value="Unassembled WGS sequence"/>
</dbReference>
<evidence type="ECO:0000256" key="1">
    <source>
        <dbReference type="SAM" id="MobiDB-lite"/>
    </source>
</evidence>
<feature type="region of interest" description="Disordered" evidence="1">
    <location>
        <begin position="298"/>
        <end position="332"/>
    </location>
</feature>
<comment type="caution">
    <text evidence="2">The sequence shown here is derived from an EMBL/GenBank/DDBJ whole genome shotgun (WGS) entry which is preliminary data.</text>
</comment>
<dbReference type="InterPro" id="IPR040256">
    <property type="entry name" value="At4g02000-like"/>
</dbReference>
<protein>
    <recommendedName>
        <fullName evidence="4">DUF4283 domain-containing protein</fullName>
    </recommendedName>
</protein>
<gene>
    <name evidence="2" type="ORF">RDI58_017613</name>
</gene>
<reference evidence="2 3" key="1">
    <citation type="submission" date="2024-02" db="EMBL/GenBank/DDBJ databases">
        <title>de novo genome assembly of Solanum bulbocastanum strain 11H21.</title>
        <authorList>
            <person name="Hosaka A.J."/>
        </authorList>
    </citation>
    <scope>NUCLEOTIDE SEQUENCE [LARGE SCALE GENOMIC DNA]</scope>
    <source>
        <tissue evidence="2">Young leaves</tissue>
    </source>
</reference>
<evidence type="ECO:0008006" key="4">
    <source>
        <dbReference type="Google" id="ProtNLM"/>
    </source>
</evidence>
<name>A0AAN8TCN3_SOLBU</name>